<dbReference type="EMBL" id="FNFB01000043">
    <property type="protein sequence ID" value="SDM18372.1"/>
    <property type="molecule type" value="Genomic_DNA"/>
</dbReference>
<dbReference type="RefSeq" id="WP_090773816.1">
    <property type="nucleotide sequence ID" value="NZ_FNFB01000043.1"/>
</dbReference>
<evidence type="ECO:0008006" key="3">
    <source>
        <dbReference type="Google" id="ProtNLM"/>
    </source>
</evidence>
<sequence>MRVPPSVAAALNAVPPPHPFDLDLYLSLVQDARGRRILIHDLPRAAVAAVCGAWIPWEGVDHVFIDPAADGLHRDHIIAHEIGHMFLDTTAGRNSGIDTTSLRLLLATVGAPPTVAVAARSGTDAHERDVELFALLTVTGQAPPRQSSRIDRVFSALDYP</sequence>
<evidence type="ECO:0000313" key="1">
    <source>
        <dbReference type="EMBL" id="SDM18372.1"/>
    </source>
</evidence>
<dbReference type="OrthoDB" id="4144896at2"/>
<gene>
    <name evidence="1" type="ORF">SAMN05421874_14318</name>
</gene>
<accession>A0A1G9R4Y0</accession>
<dbReference type="Proteomes" id="UP000198683">
    <property type="component" value="Unassembled WGS sequence"/>
</dbReference>
<dbReference type="STRING" id="683260.SAMN05421874_14318"/>
<protein>
    <recommendedName>
        <fullName evidence="3">IrrE N-terminal-like domain-containing protein</fullName>
    </recommendedName>
</protein>
<dbReference type="AlphaFoldDB" id="A0A1G9R4Y0"/>
<organism evidence="1 2">
    <name type="scientific">Nonomuraea maritima</name>
    <dbReference type="NCBI Taxonomy" id="683260"/>
    <lineage>
        <taxon>Bacteria</taxon>
        <taxon>Bacillati</taxon>
        <taxon>Actinomycetota</taxon>
        <taxon>Actinomycetes</taxon>
        <taxon>Streptosporangiales</taxon>
        <taxon>Streptosporangiaceae</taxon>
        <taxon>Nonomuraea</taxon>
    </lineage>
</organism>
<reference evidence="1 2" key="1">
    <citation type="submission" date="2016-10" db="EMBL/GenBank/DDBJ databases">
        <authorList>
            <person name="de Groot N.N."/>
        </authorList>
    </citation>
    <scope>NUCLEOTIDE SEQUENCE [LARGE SCALE GENOMIC DNA]</scope>
    <source>
        <strain evidence="1 2">CGMCC 4.5681</strain>
    </source>
</reference>
<evidence type="ECO:0000313" key="2">
    <source>
        <dbReference type="Proteomes" id="UP000198683"/>
    </source>
</evidence>
<keyword evidence="2" id="KW-1185">Reference proteome</keyword>
<proteinExistence type="predicted"/>
<name>A0A1G9R4Y0_9ACTN</name>